<evidence type="ECO:0000313" key="8">
    <source>
        <dbReference type="Ensembl" id="ENSABRP00000013956.1"/>
    </source>
</evidence>
<dbReference type="SMART" id="SM00408">
    <property type="entry name" value="IGc2"/>
    <property type="match status" value="3"/>
</dbReference>
<protein>
    <submittedName>
        <fullName evidence="8">Myomesin 3</fullName>
    </submittedName>
</protein>
<feature type="compositionally biased region" description="Basic and acidic residues" evidence="5">
    <location>
        <begin position="47"/>
        <end position="57"/>
    </location>
</feature>
<keyword evidence="2" id="KW-0963">Cytoplasm</keyword>
<dbReference type="InterPro" id="IPR003961">
    <property type="entry name" value="FN3_dom"/>
</dbReference>
<sequence length="1466" mass="166584">MCRQQGKGNAPLSFLLHEDRHSRCSLRRQEVHFWLPSMGTRTFFHHREEEQKAEREQSLQMTSTTRKKRFKTSEEEETFSLSELSIAAALALTSEIPQDYKLRRKAAILELEQRGQKRVRFGNEMEKLEKEVIRNCRLLRVRADRKALRRKAVEKAQMEKDYIELRSGRPPMFWIPLRVHAVWERMEVMLACTVLASPPPQVTWYKNGIPIDLRLAPAGKYKIKNKFGMLTLHISRCSMEDSAEYSVEIKNQYGEAYSFATVLVRKYYGKESGFDSEIYRRSLIAREADFAFSMKPLFSREKEPFTLSCYFSSDLLEHQRDIAWFRDGELLQNSECQKLKYQDREASLTVSCVHKEDEGFYTIRVPSLDGYKEQTTYVFVRDAAAETAGAPGSPLNVKCHDINKDCLILSWVAPSDNGGSPILGYFIERCVAGSEDWVPCNDKPVKTCRYPVLGLAEGQTYQFRVKAVNKAGISHPSKTSAPVTTYDPSKDKRVTVIPYDEGRKIEIFKDDLEGHIKIPLPPTNVHASEVREDYVALAWDEPDPRGREPLNYYVEKSIVGSNSWQMVNLDMPVNSPRFALFDLVKGKSYRFRVRSVNKYGISEPSLPSEPITAGAKLATLPPPSQVLAFRDTKTSVVLQWDKLKDGLEPLGYYIYCRETGTEGWQTVNNKPVTCNEFTVPGLQPGKEYVFCVKSVSEAGLSDSSPETDPIVVRPAIARPSAPRGFVLLSCGKSDMTIGWKPPKRRGGTKLLGYFLDQHDTSELDWHEVNIQPIPQRVYTVGNLKEGHLYEFRACAVNMAGVGEVSEPSDAFKCEEWTMPEPGPPYDVKFTEVRDSSLMLHWQAPLYTGAGPVTGYYVDVCEEGSEEWKQINKQSVATTHMKVSDLETGKCFIFRVRALNKAGIGPPSLPSDPVVAKTKPGTNEIELGVDEEGLIYMAFEAPEKNDSSEFIWSKDYEGPPDADRVRTEEKGNKSKLILTDPSEKDLGVYSVEVTDVDEDISASCTLTKEDLDKLLKRSHEIRNPLIKLISGWNIDVLEKGEVRLWLEVEKLSPNAELHLIFNEKELTSTPTHKINFVKGKGLVELIIQNFCDDDKGMYTAQLQDGKAKNQFTLVLLDERFAKVAEEADAKRREWKKKQGPYFIENLRWKVTESCEVLLTCKATNLRKDTSFQWFFNKKTRTGGVFDPQTGIGTLRVKKITKADEGQYKALVSDDRGEDYTQLDLTKGSFEDLLKELCRISALSASPLKIQPTEEGIKIYTDVKYYTDYMKTTWYHKEKKVESRDRLKAGSTMNQIWLHILNPTDADKGKYDLELFDGNDTHKLSTDLSGQAFEDALAEHRRLKEAAVAEKCRARVVQGLPDVATIMEDKTLCLTCCVSGDPYPEITWFKNEKVIVFKDRYKMDVKGTVVTITIEKVCNEDTGKYSIYVKNKYGSETGQVTISVYKHGEIPVGTEEKSQVETVMRKPK</sequence>
<feature type="domain" description="Fibronectin type-III" evidence="7">
    <location>
        <begin position="718"/>
        <end position="816"/>
    </location>
</feature>
<evidence type="ECO:0000256" key="2">
    <source>
        <dbReference type="ARBA" id="ARBA00022490"/>
    </source>
</evidence>
<dbReference type="Ensembl" id="ENSABRT00000019946.1">
    <property type="protein sequence ID" value="ENSABRP00000013956.1"/>
    <property type="gene ID" value="ENSABRG00000012402.1"/>
</dbReference>
<dbReference type="CDD" id="cd00063">
    <property type="entry name" value="FN3"/>
    <property type="match status" value="5"/>
</dbReference>
<dbReference type="CDD" id="cd00096">
    <property type="entry name" value="Ig"/>
    <property type="match status" value="1"/>
</dbReference>
<name>A0A8B9C5D6_9AVES</name>
<reference evidence="8" key="1">
    <citation type="submission" date="2025-08" db="UniProtKB">
        <authorList>
            <consortium name="Ensembl"/>
        </authorList>
    </citation>
    <scope>IDENTIFICATION</scope>
</reference>
<feature type="domain" description="Ig-like" evidence="6">
    <location>
        <begin position="1139"/>
        <end position="1224"/>
    </location>
</feature>
<feature type="domain" description="Ig-like" evidence="6">
    <location>
        <begin position="301"/>
        <end position="362"/>
    </location>
</feature>
<accession>A0A8B9C5D6</accession>
<feature type="domain" description="Fibronectin type-III" evidence="7">
    <location>
        <begin position="521"/>
        <end position="616"/>
    </location>
</feature>
<dbReference type="Pfam" id="PF00041">
    <property type="entry name" value="fn3"/>
    <property type="match status" value="5"/>
</dbReference>
<dbReference type="FunFam" id="2.60.40.10:FF:000821">
    <property type="entry name" value="Myomesin 3"/>
    <property type="match status" value="1"/>
</dbReference>
<feature type="domain" description="Ig-like" evidence="6">
    <location>
        <begin position="1352"/>
        <end position="1441"/>
    </location>
</feature>
<dbReference type="InterPro" id="IPR013151">
    <property type="entry name" value="Immunoglobulin_dom"/>
</dbReference>
<dbReference type="InterPro" id="IPR013098">
    <property type="entry name" value="Ig_I-set"/>
</dbReference>
<feature type="domain" description="Fibronectin type-III" evidence="7">
    <location>
        <begin position="393"/>
        <end position="488"/>
    </location>
</feature>
<dbReference type="GO" id="GO:0045214">
    <property type="term" value="P:sarcomere organization"/>
    <property type="evidence" value="ECO:0007669"/>
    <property type="project" value="TreeGrafter"/>
</dbReference>
<dbReference type="InterPro" id="IPR036179">
    <property type="entry name" value="Ig-like_dom_sf"/>
</dbReference>
<dbReference type="SUPFAM" id="SSF48726">
    <property type="entry name" value="Immunoglobulin"/>
    <property type="match status" value="6"/>
</dbReference>
<keyword evidence="4" id="KW-0393">Immunoglobulin domain</keyword>
<dbReference type="InterPro" id="IPR013783">
    <property type="entry name" value="Ig-like_fold"/>
</dbReference>
<dbReference type="SMART" id="SM00409">
    <property type="entry name" value="IG"/>
    <property type="match status" value="5"/>
</dbReference>
<dbReference type="GO" id="GO:0042803">
    <property type="term" value="F:protein homodimerization activity"/>
    <property type="evidence" value="ECO:0007669"/>
    <property type="project" value="Ensembl"/>
</dbReference>
<dbReference type="InterPro" id="IPR003599">
    <property type="entry name" value="Ig_sub"/>
</dbReference>
<feature type="domain" description="Ig-like" evidence="6">
    <location>
        <begin position="170"/>
        <end position="263"/>
    </location>
</feature>
<dbReference type="Gene3D" id="2.60.40.10">
    <property type="entry name" value="Immunoglobulins"/>
    <property type="match status" value="12"/>
</dbReference>
<feature type="region of interest" description="Disordered" evidence="5">
    <location>
        <begin position="47"/>
        <end position="72"/>
    </location>
</feature>
<comment type="subcellular location">
    <subcellularLocation>
        <location evidence="1">Cytoplasm</location>
    </subcellularLocation>
</comment>
<dbReference type="FunFam" id="2.60.40.10:FF:000745">
    <property type="entry name" value="Myomesin 3"/>
    <property type="match status" value="1"/>
</dbReference>
<evidence type="ECO:0000259" key="7">
    <source>
        <dbReference type="PROSITE" id="PS50853"/>
    </source>
</evidence>
<dbReference type="FunFam" id="2.60.40.10:FF:000197">
    <property type="entry name" value="Myomesin 1"/>
    <property type="match status" value="1"/>
</dbReference>
<dbReference type="PRINTS" id="PR00014">
    <property type="entry name" value="FNTYPEIII"/>
</dbReference>
<keyword evidence="3" id="KW-0677">Repeat</keyword>
<dbReference type="GO" id="GO:0031430">
    <property type="term" value="C:M band"/>
    <property type="evidence" value="ECO:0007669"/>
    <property type="project" value="Ensembl"/>
</dbReference>
<dbReference type="PROSITE" id="PS50835">
    <property type="entry name" value="IG_LIKE"/>
    <property type="match status" value="4"/>
</dbReference>
<evidence type="ECO:0000256" key="4">
    <source>
        <dbReference type="ARBA" id="ARBA00023319"/>
    </source>
</evidence>
<dbReference type="FunFam" id="2.60.40.10:FF:000134">
    <property type="entry name" value="Myomesin 1"/>
    <property type="match status" value="1"/>
</dbReference>
<dbReference type="FunFam" id="2.60.40.10:FF:000192">
    <property type="entry name" value="Myomesin 1"/>
    <property type="match status" value="1"/>
</dbReference>
<evidence type="ECO:0000256" key="3">
    <source>
        <dbReference type="ARBA" id="ARBA00022737"/>
    </source>
</evidence>
<dbReference type="GeneTree" id="ENSGT00940000158669"/>
<evidence type="ECO:0000256" key="1">
    <source>
        <dbReference type="ARBA" id="ARBA00004496"/>
    </source>
</evidence>
<dbReference type="FunFam" id="2.60.40.10:FF:000029">
    <property type="entry name" value="Myomesin 1"/>
    <property type="match status" value="3"/>
</dbReference>
<dbReference type="FunFam" id="2.60.40.10:FF:001351">
    <property type="entry name" value="Myomesin 3"/>
    <property type="match status" value="1"/>
</dbReference>
<keyword evidence="9" id="KW-1185">Reference proteome</keyword>
<dbReference type="SMART" id="SM00060">
    <property type="entry name" value="FN3"/>
    <property type="match status" value="5"/>
</dbReference>
<dbReference type="InterPro" id="IPR007110">
    <property type="entry name" value="Ig-like_dom"/>
</dbReference>
<evidence type="ECO:0000313" key="9">
    <source>
        <dbReference type="Proteomes" id="UP000694426"/>
    </source>
</evidence>
<dbReference type="FunFam" id="2.60.40.10:FF:000233">
    <property type="entry name" value="Myomesin 1"/>
    <property type="match status" value="1"/>
</dbReference>
<organism evidence="8 9">
    <name type="scientific">Anser brachyrhynchus</name>
    <name type="common">Pink-footed goose</name>
    <dbReference type="NCBI Taxonomy" id="132585"/>
    <lineage>
        <taxon>Eukaryota</taxon>
        <taxon>Metazoa</taxon>
        <taxon>Chordata</taxon>
        <taxon>Craniata</taxon>
        <taxon>Vertebrata</taxon>
        <taxon>Euteleostomi</taxon>
        <taxon>Archelosauria</taxon>
        <taxon>Archosauria</taxon>
        <taxon>Dinosauria</taxon>
        <taxon>Saurischia</taxon>
        <taxon>Theropoda</taxon>
        <taxon>Coelurosauria</taxon>
        <taxon>Aves</taxon>
        <taxon>Neognathae</taxon>
        <taxon>Galloanserae</taxon>
        <taxon>Anseriformes</taxon>
        <taxon>Anatidae</taxon>
        <taxon>Anserinae</taxon>
        <taxon>Anser</taxon>
    </lineage>
</organism>
<feature type="domain" description="Fibronectin type-III" evidence="7">
    <location>
        <begin position="622"/>
        <end position="715"/>
    </location>
</feature>
<dbReference type="SUPFAM" id="SSF49265">
    <property type="entry name" value="Fibronectin type III"/>
    <property type="match status" value="3"/>
</dbReference>
<reference evidence="8" key="2">
    <citation type="submission" date="2025-09" db="UniProtKB">
        <authorList>
            <consortium name="Ensembl"/>
        </authorList>
    </citation>
    <scope>IDENTIFICATION</scope>
</reference>
<dbReference type="FunFam" id="2.60.40.10:FF:004830">
    <property type="match status" value="1"/>
</dbReference>
<dbReference type="PANTHER" id="PTHR13817:SF89">
    <property type="entry name" value="MYOMESIN-3"/>
    <property type="match status" value="1"/>
</dbReference>
<gene>
    <name evidence="8" type="primary">MYOM3</name>
</gene>
<dbReference type="InterPro" id="IPR050964">
    <property type="entry name" value="Striated_Muscle_Regulatory"/>
</dbReference>
<proteinExistence type="predicted"/>
<dbReference type="Pfam" id="PF00047">
    <property type="entry name" value="ig"/>
    <property type="match status" value="1"/>
</dbReference>
<evidence type="ECO:0000256" key="5">
    <source>
        <dbReference type="SAM" id="MobiDB-lite"/>
    </source>
</evidence>
<feature type="domain" description="Fibronectin type-III" evidence="7">
    <location>
        <begin position="823"/>
        <end position="920"/>
    </location>
</feature>
<dbReference type="Pfam" id="PF07679">
    <property type="entry name" value="I-set"/>
    <property type="match status" value="3"/>
</dbReference>
<dbReference type="InterPro" id="IPR003598">
    <property type="entry name" value="Ig_sub2"/>
</dbReference>
<dbReference type="PANTHER" id="PTHR13817">
    <property type="entry name" value="TITIN"/>
    <property type="match status" value="1"/>
</dbReference>
<dbReference type="Proteomes" id="UP000694426">
    <property type="component" value="Unplaced"/>
</dbReference>
<dbReference type="FunFam" id="2.60.40.10:FF:000124">
    <property type="entry name" value="Myomesin 1"/>
    <property type="match status" value="1"/>
</dbReference>
<dbReference type="PROSITE" id="PS50853">
    <property type="entry name" value="FN3"/>
    <property type="match status" value="5"/>
</dbReference>
<evidence type="ECO:0000259" key="6">
    <source>
        <dbReference type="PROSITE" id="PS50835"/>
    </source>
</evidence>
<dbReference type="InterPro" id="IPR036116">
    <property type="entry name" value="FN3_sf"/>
</dbReference>